<dbReference type="Gene3D" id="3.40.30.10">
    <property type="entry name" value="Glutaredoxin"/>
    <property type="match status" value="1"/>
</dbReference>
<organism evidence="2 3">
    <name type="scientific">Amanita muscaria (strain Koide BX008)</name>
    <dbReference type="NCBI Taxonomy" id="946122"/>
    <lineage>
        <taxon>Eukaryota</taxon>
        <taxon>Fungi</taxon>
        <taxon>Dikarya</taxon>
        <taxon>Basidiomycota</taxon>
        <taxon>Agaricomycotina</taxon>
        <taxon>Agaricomycetes</taxon>
        <taxon>Agaricomycetidae</taxon>
        <taxon>Agaricales</taxon>
        <taxon>Pluteineae</taxon>
        <taxon>Amanitaceae</taxon>
        <taxon>Amanita</taxon>
    </lineage>
</organism>
<dbReference type="Proteomes" id="UP000054549">
    <property type="component" value="Unassembled WGS sequence"/>
</dbReference>
<dbReference type="Gene3D" id="1.20.1050.10">
    <property type="match status" value="1"/>
</dbReference>
<dbReference type="Pfam" id="PF22041">
    <property type="entry name" value="GST_C_7"/>
    <property type="match status" value="1"/>
</dbReference>
<dbReference type="InParanoid" id="A0A0C2X3S5"/>
<evidence type="ECO:0000313" key="3">
    <source>
        <dbReference type="Proteomes" id="UP000054549"/>
    </source>
</evidence>
<dbReference type="SUPFAM" id="SSF47616">
    <property type="entry name" value="GST C-terminal domain-like"/>
    <property type="match status" value="1"/>
</dbReference>
<dbReference type="EMBL" id="KN818260">
    <property type="protein sequence ID" value="KIL63383.1"/>
    <property type="molecule type" value="Genomic_DNA"/>
</dbReference>
<protein>
    <recommendedName>
        <fullName evidence="1">Glutathione S-transferase UstS-like C-terminal domain-containing protein</fullName>
    </recommendedName>
</protein>
<dbReference type="OrthoDB" id="4951845at2759"/>
<evidence type="ECO:0000313" key="2">
    <source>
        <dbReference type="EMBL" id="KIL63383.1"/>
    </source>
</evidence>
<name>A0A0C2X3S5_AMAMK</name>
<dbReference type="InterPro" id="IPR054416">
    <property type="entry name" value="GST_UstS-like_C"/>
</dbReference>
<dbReference type="STRING" id="946122.A0A0C2X3S5"/>
<proteinExistence type="predicted"/>
<dbReference type="AlphaFoldDB" id="A0A0C2X3S5"/>
<reference evidence="2 3" key="1">
    <citation type="submission" date="2014-04" db="EMBL/GenBank/DDBJ databases">
        <title>Evolutionary Origins and Diversification of the Mycorrhizal Mutualists.</title>
        <authorList>
            <consortium name="DOE Joint Genome Institute"/>
            <consortium name="Mycorrhizal Genomics Consortium"/>
            <person name="Kohler A."/>
            <person name="Kuo A."/>
            <person name="Nagy L.G."/>
            <person name="Floudas D."/>
            <person name="Copeland A."/>
            <person name="Barry K.W."/>
            <person name="Cichocki N."/>
            <person name="Veneault-Fourrey C."/>
            <person name="LaButti K."/>
            <person name="Lindquist E.A."/>
            <person name="Lipzen A."/>
            <person name="Lundell T."/>
            <person name="Morin E."/>
            <person name="Murat C."/>
            <person name="Riley R."/>
            <person name="Ohm R."/>
            <person name="Sun H."/>
            <person name="Tunlid A."/>
            <person name="Henrissat B."/>
            <person name="Grigoriev I.V."/>
            <person name="Hibbett D.S."/>
            <person name="Martin F."/>
        </authorList>
    </citation>
    <scope>NUCLEOTIDE SEQUENCE [LARGE SCALE GENOMIC DNA]</scope>
    <source>
        <strain evidence="2 3">Koide BX008</strain>
    </source>
</reference>
<gene>
    <name evidence="2" type="ORF">M378DRAFT_164693</name>
</gene>
<dbReference type="InterPro" id="IPR036282">
    <property type="entry name" value="Glutathione-S-Trfase_C_sf"/>
</dbReference>
<sequence length="200" mass="23145">MGIEPTSIKPDGSDIHTLPAIWDPLTKTGLSGSYHIAKYLDETYPETPRVLFEGIEVYDQIINGSPRVLESPITLFVYPYVPRLLNPVSQEYYRRTREEWVGKKWEDILPTGKAKEELWKAVKEGFDAIDLFLKENEQPSAGNGQLSYVDIAFGAKFYALRLIWGEENEFWQDMSTWSDGRWLKYAERIEKYIKPLEGDS</sequence>
<dbReference type="HOGENOM" id="CLU_011226_4_0_1"/>
<accession>A0A0C2X3S5</accession>
<evidence type="ECO:0000259" key="1">
    <source>
        <dbReference type="Pfam" id="PF22041"/>
    </source>
</evidence>
<keyword evidence="3" id="KW-1185">Reference proteome</keyword>
<feature type="domain" description="Glutathione S-transferase UstS-like C-terminal" evidence="1">
    <location>
        <begin position="68"/>
        <end position="192"/>
    </location>
</feature>